<dbReference type="InterPro" id="IPR044837">
    <property type="entry name" value="REM16-like"/>
</dbReference>
<dbReference type="InterPro" id="IPR003340">
    <property type="entry name" value="B3_DNA-bd"/>
</dbReference>
<evidence type="ECO:0000256" key="4">
    <source>
        <dbReference type="ARBA" id="ARBA00023163"/>
    </source>
</evidence>
<dbReference type="Gramene" id="Manes.05G168900.13.v8.1">
    <property type="protein sequence ID" value="Manes.05G168900.13.v8.1.CDS"/>
    <property type="gene ID" value="Manes.05G168900.v8.1"/>
</dbReference>
<dbReference type="GO" id="GO:0005634">
    <property type="term" value="C:nucleus"/>
    <property type="evidence" value="ECO:0007669"/>
    <property type="project" value="UniProtKB-SubCell"/>
</dbReference>
<evidence type="ECO:0000256" key="3">
    <source>
        <dbReference type="ARBA" id="ARBA00023125"/>
    </source>
</evidence>
<accession>A0A251LDA0</accession>
<name>A0A251LDA0_MANES</name>
<dbReference type="EMBL" id="CM004391">
    <property type="protein sequence ID" value="OAY50874.1"/>
    <property type="molecule type" value="Genomic_DNA"/>
</dbReference>
<feature type="domain" description="TF-B3" evidence="6">
    <location>
        <begin position="265"/>
        <end position="361"/>
    </location>
</feature>
<dbReference type="OrthoDB" id="660291at2759"/>
<sequence>MEKQNQAEMVNTSRPCFFEIFSSNLTSDRLRIPVGFTKHMEGRISGLVSLTGPSGNVWHAYLTQQDNDVFLDHGWPTFVKDHLIECGDVLIFRYDGELCFSVQVFDISACEKEAAFHSKCSQDPSQLYKSIGQKREREERAASSDKNCEYVLKKVRGDSSELYSEHINKSLGAGLVISNKEGCQLEEVNTTKKCPEESSSHEKCYSPCPISVIPPQSKPCYQSSEADVQKRIGKEDDLPDRGCGSVLLQREKRVAQSFISCFPYFVRIMKRFNVSGSYTLNIPYQFSTAHLPNCKTEIVLRTVKGACWSVNSVPTTRVHTSHTFCGGWMAFVRSNDIKIGDVCIFELVRKCELRVFILRVGKEVLEKQSGEVASNEATVGCTATAHKSDIFPKKSRKNALKVHSRPITKVEMCDKKDSNKSQVASNHARKCSNAIKSSASAMLCSQSRAVNEKLDVAINSGKNLDVSSHDGVGGRVMLALHEEKAAKSFNSRFPNFVRIMRKFNISGSYTLKIPHQFSAAHLPNCKTEIVLRNSQGICWTVNAVPDSKGRRIHTFCGGWMAFVRDNYINMGDVCIFELVSKCEMLVHISGVGGKTLQPPS</sequence>
<proteinExistence type="predicted"/>
<feature type="domain" description="TF-B3" evidence="6">
    <location>
        <begin position="496"/>
        <end position="592"/>
    </location>
</feature>
<keyword evidence="3" id="KW-0238">DNA-binding</keyword>
<dbReference type="STRING" id="3983.A0A251LDA0"/>
<keyword evidence="5" id="KW-0539">Nucleus</keyword>
<dbReference type="Gramene" id="Manes.05G168900.11.v8.1">
    <property type="protein sequence ID" value="Manes.05G168900.11.v8.1.CDS"/>
    <property type="gene ID" value="Manes.05G168900.v8.1"/>
</dbReference>
<evidence type="ECO:0000259" key="6">
    <source>
        <dbReference type="PROSITE" id="PS50863"/>
    </source>
</evidence>
<evidence type="ECO:0000256" key="2">
    <source>
        <dbReference type="ARBA" id="ARBA00023015"/>
    </source>
</evidence>
<protein>
    <recommendedName>
        <fullName evidence="6">TF-B3 domain-containing protein</fullName>
    </recommendedName>
</protein>
<evidence type="ECO:0000313" key="8">
    <source>
        <dbReference type="Proteomes" id="UP000091857"/>
    </source>
</evidence>
<dbReference type="CDD" id="cd10017">
    <property type="entry name" value="B3_DNA"/>
    <property type="match status" value="3"/>
</dbReference>
<organism evidence="7 8">
    <name type="scientific">Manihot esculenta</name>
    <name type="common">Cassava</name>
    <name type="synonym">Jatropha manihot</name>
    <dbReference type="NCBI Taxonomy" id="3983"/>
    <lineage>
        <taxon>Eukaryota</taxon>
        <taxon>Viridiplantae</taxon>
        <taxon>Streptophyta</taxon>
        <taxon>Embryophyta</taxon>
        <taxon>Tracheophyta</taxon>
        <taxon>Spermatophyta</taxon>
        <taxon>Magnoliopsida</taxon>
        <taxon>eudicotyledons</taxon>
        <taxon>Gunneridae</taxon>
        <taxon>Pentapetalae</taxon>
        <taxon>rosids</taxon>
        <taxon>fabids</taxon>
        <taxon>Malpighiales</taxon>
        <taxon>Euphorbiaceae</taxon>
        <taxon>Crotonoideae</taxon>
        <taxon>Manihoteae</taxon>
        <taxon>Manihot</taxon>
    </lineage>
</organism>
<dbReference type="SMART" id="SM01019">
    <property type="entry name" value="B3"/>
    <property type="match status" value="3"/>
</dbReference>
<dbReference type="OMA" id="INMGDIC"/>
<dbReference type="Gramene" id="Manes.05G168900.14.v8.1">
    <property type="protein sequence ID" value="Manes.05G168900.14.v8.1.CDS"/>
    <property type="gene ID" value="Manes.05G168900.v8.1"/>
</dbReference>
<reference evidence="7 8" key="1">
    <citation type="submission" date="2016-02" db="EMBL/GenBank/DDBJ databases">
        <title>WGS assembly of Manihot esculenta.</title>
        <authorList>
            <person name="Bredeson J.V."/>
            <person name="Prochnik S.E."/>
            <person name="Lyons J.B."/>
            <person name="Schmutz J."/>
            <person name="Grimwood J."/>
            <person name="Vrebalov J."/>
            <person name="Bart R.S."/>
            <person name="Amuge T."/>
            <person name="Ferguson M.E."/>
            <person name="Green R."/>
            <person name="Putnam N."/>
            <person name="Stites J."/>
            <person name="Rounsley S."/>
            <person name="Rokhsar D.S."/>
        </authorList>
    </citation>
    <scope>NUCLEOTIDE SEQUENCE [LARGE SCALE GENOMIC DNA]</scope>
    <source>
        <strain evidence="8">cv. AM560-2</strain>
        <tissue evidence="7">Leaf</tissue>
    </source>
</reference>
<dbReference type="SMR" id="A0A251LDA0"/>
<evidence type="ECO:0000313" key="7">
    <source>
        <dbReference type="EMBL" id="OAY50874.1"/>
    </source>
</evidence>
<gene>
    <name evidence="7" type="ORF">MANES_05G168900</name>
</gene>
<evidence type="ECO:0000256" key="5">
    <source>
        <dbReference type="ARBA" id="ARBA00023242"/>
    </source>
</evidence>
<dbReference type="Gramene" id="Manes.05G168900.12.v8.1">
    <property type="protein sequence ID" value="Manes.05G168900.12.v8.1.CDS"/>
    <property type="gene ID" value="Manes.05G168900.v8.1"/>
</dbReference>
<keyword evidence="4" id="KW-0804">Transcription</keyword>
<dbReference type="SUPFAM" id="SSF101936">
    <property type="entry name" value="DNA-binding pseudobarrel domain"/>
    <property type="match status" value="3"/>
</dbReference>
<dbReference type="Proteomes" id="UP000091857">
    <property type="component" value="Chromosome 5"/>
</dbReference>
<evidence type="ECO:0000256" key="1">
    <source>
        <dbReference type="ARBA" id="ARBA00004123"/>
    </source>
</evidence>
<comment type="subcellular location">
    <subcellularLocation>
        <location evidence="1">Nucleus</location>
    </subcellularLocation>
</comment>
<dbReference type="Pfam" id="PF02362">
    <property type="entry name" value="B3"/>
    <property type="match status" value="3"/>
</dbReference>
<dbReference type="GO" id="GO:0003677">
    <property type="term" value="F:DNA binding"/>
    <property type="evidence" value="ECO:0007669"/>
    <property type="project" value="UniProtKB-KW"/>
</dbReference>
<feature type="domain" description="TF-B3" evidence="6">
    <location>
        <begin position="15"/>
        <end position="108"/>
    </location>
</feature>
<dbReference type="AlphaFoldDB" id="A0A251LDA0"/>
<dbReference type="EMBL" id="CM004391">
    <property type="protein sequence ID" value="OAY50873.1"/>
    <property type="molecule type" value="Genomic_DNA"/>
</dbReference>
<keyword evidence="8" id="KW-1185">Reference proteome</keyword>
<dbReference type="PANTHER" id="PTHR31391:SF106">
    <property type="entry name" value="B3 DOMAIN-CONTAINING PROTEIN OS01G0723500"/>
    <property type="match status" value="1"/>
</dbReference>
<dbReference type="PANTHER" id="PTHR31391">
    <property type="entry name" value="B3 DOMAIN-CONTAINING PROTEIN OS11G0197600-RELATED"/>
    <property type="match status" value="1"/>
</dbReference>
<keyword evidence="2" id="KW-0805">Transcription regulation</keyword>
<dbReference type="PROSITE" id="PS50863">
    <property type="entry name" value="B3"/>
    <property type="match status" value="3"/>
</dbReference>
<dbReference type="Gene3D" id="2.40.330.10">
    <property type="entry name" value="DNA-binding pseudobarrel domain"/>
    <property type="match status" value="3"/>
</dbReference>
<dbReference type="InterPro" id="IPR015300">
    <property type="entry name" value="DNA-bd_pseudobarrel_sf"/>
</dbReference>